<organism evidence="4">
    <name type="scientific">Oceaniferula spumae</name>
    <dbReference type="NCBI Taxonomy" id="2979115"/>
    <lineage>
        <taxon>Bacteria</taxon>
        <taxon>Pseudomonadati</taxon>
        <taxon>Verrucomicrobiota</taxon>
        <taxon>Verrucomicrobiia</taxon>
        <taxon>Verrucomicrobiales</taxon>
        <taxon>Verrucomicrobiaceae</taxon>
        <taxon>Oceaniferula</taxon>
    </lineage>
</organism>
<dbReference type="SMART" id="SM00448">
    <property type="entry name" value="REC"/>
    <property type="match status" value="1"/>
</dbReference>
<dbReference type="InterPro" id="IPR001789">
    <property type="entry name" value="Sig_transdc_resp-reg_receiver"/>
</dbReference>
<keyword evidence="1 2" id="KW-0597">Phosphoprotein</keyword>
<dbReference type="KEGG" id="osu:NT6N_20800"/>
<feature type="modified residue" description="4-aspartylphosphate" evidence="2">
    <location>
        <position position="52"/>
    </location>
</feature>
<dbReference type="CDD" id="cd00156">
    <property type="entry name" value="REC"/>
    <property type="match status" value="1"/>
</dbReference>
<name>A0AAT9FM42_9BACT</name>
<evidence type="ECO:0000259" key="3">
    <source>
        <dbReference type="PROSITE" id="PS50110"/>
    </source>
</evidence>
<dbReference type="PANTHER" id="PTHR44591">
    <property type="entry name" value="STRESS RESPONSE REGULATOR PROTEIN 1"/>
    <property type="match status" value="1"/>
</dbReference>
<feature type="domain" description="Response regulatory" evidence="3">
    <location>
        <begin position="3"/>
        <end position="122"/>
    </location>
</feature>
<dbReference type="Gene3D" id="3.40.50.2300">
    <property type="match status" value="1"/>
</dbReference>
<evidence type="ECO:0000313" key="4">
    <source>
        <dbReference type="EMBL" id="BDS07040.1"/>
    </source>
</evidence>
<dbReference type="SUPFAM" id="SSF52172">
    <property type="entry name" value="CheY-like"/>
    <property type="match status" value="1"/>
</dbReference>
<protein>
    <recommendedName>
        <fullName evidence="3">Response regulatory domain-containing protein</fullName>
    </recommendedName>
</protein>
<proteinExistence type="predicted"/>
<dbReference type="GO" id="GO:0000160">
    <property type="term" value="P:phosphorelay signal transduction system"/>
    <property type="evidence" value="ECO:0007669"/>
    <property type="project" value="InterPro"/>
</dbReference>
<accession>A0AAT9FM42</accession>
<dbReference type="AlphaFoldDB" id="A0AAT9FM42"/>
<dbReference type="PROSITE" id="PS50110">
    <property type="entry name" value="RESPONSE_REGULATORY"/>
    <property type="match status" value="1"/>
</dbReference>
<sequence length="126" mass="13917">MNPILVVNNDSSLLAEMTTVLRDGGYFHLAASSGEQALTMASGYDFSLVILDLKLADMDGDELYEKLLKSESHYTLPVVALVDSLDAEEVEVVNRLLPQGQVTLLSKPPKKEWLDDLFARYGEKKG</sequence>
<dbReference type="InterPro" id="IPR050595">
    <property type="entry name" value="Bact_response_regulator"/>
</dbReference>
<gene>
    <name evidence="4" type="ORF">NT6N_20800</name>
</gene>
<reference evidence="4" key="1">
    <citation type="submission" date="2024-07" db="EMBL/GenBank/DDBJ databases">
        <title>Complete genome sequence of Verrucomicrobiaceae bacterium NT6N.</title>
        <authorList>
            <person name="Huang C."/>
            <person name="Takami H."/>
            <person name="Hamasaki K."/>
        </authorList>
    </citation>
    <scope>NUCLEOTIDE SEQUENCE</scope>
    <source>
        <strain evidence="4">NT6N</strain>
    </source>
</reference>
<evidence type="ECO:0000256" key="2">
    <source>
        <dbReference type="PROSITE-ProRule" id="PRU00169"/>
    </source>
</evidence>
<dbReference type="InterPro" id="IPR011006">
    <property type="entry name" value="CheY-like_superfamily"/>
</dbReference>
<dbReference type="EMBL" id="AP026866">
    <property type="protein sequence ID" value="BDS07040.1"/>
    <property type="molecule type" value="Genomic_DNA"/>
</dbReference>
<dbReference type="PANTHER" id="PTHR44591:SF3">
    <property type="entry name" value="RESPONSE REGULATORY DOMAIN-CONTAINING PROTEIN"/>
    <property type="match status" value="1"/>
</dbReference>
<dbReference type="Pfam" id="PF00072">
    <property type="entry name" value="Response_reg"/>
    <property type="match status" value="1"/>
</dbReference>
<evidence type="ECO:0000256" key="1">
    <source>
        <dbReference type="ARBA" id="ARBA00022553"/>
    </source>
</evidence>